<evidence type="ECO:0000256" key="7">
    <source>
        <dbReference type="ARBA" id="ARBA00022989"/>
    </source>
</evidence>
<keyword evidence="8 15" id="KW-0406">Ion transport</keyword>
<keyword evidence="12 15" id="KW-1071">Ligand-gated ion channel</keyword>
<evidence type="ECO:0000313" key="20">
    <source>
        <dbReference type="Proteomes" id="UP000241394"/>
    </source>
</evidence>
<dbReference type="InterPro" id="IPR028082">
    <property type="entry name" value="Peripla_BP_I"/>
</dbReference>
<dbReference type="SMART" id="SM00079">
    <property type="entry name" value="PBPe"/>
    <property type="match status" value="1"/>
</dbReference>
<comment type="caution">
    <text evidence="19">The sequence shown here is derived from an EMBL/GenBank/DDBJ whole genome shotgun (WGS) entry which is preliminary data.</text>
</comment>
<comment type="subcellular location">
    <subcellularLocation>
        <location evidence="1">Membrane</location>
        <topology evidence="1">Multi-pass membrane protein</topology>
    </subcellularLocation>
</comment>
<dbReference type="Pfam" id="PF10613">
    <property type="entry name" value="Lig_chan-Glu_bd"/>
    <property type="match status" value="1"/>
</dbReference>
<keyword evidence="16" id="KW-1015">Disulfide bond</keyword>
<dbReference type="GO" id="GO:0016020">
    <property type="term" value="C:membrane"/>
    <property type="evidence" value="ECO:0007669"/>
    <property type="project" value="UniProtKB-SubCell"/>
</dbReference>
<feature type="transmembrane region" description="Helical" evidence="17">
    <location>
        <begin position="790"/>
        <end position="813"/>
    </location>
</feature>
<keyword evidence="10 15" id="KW-0675">Receptor</keyword>
<evidence type="ECO:0000256" key="11">
    <source>
        <dbReference type="ARBA" id="ARBA00023180"/>
    </source>
</evidence>
<evidence type="ECO:0000256" key="13">
    <source>
        <dbReference type="ARBA" id="ARBA00023303"/>
    </source>
</evidence>
<evidence type="ECO:0000256" key="8">
    <source>
        <dbReference type="ARBA" id="ARBA00023065"/>
    </source>
</evidence>
<gene>
    <name evidence="19" type="ORF">CEY00_Acc10017</name>
</gene>
<dbReference type="FunFam" id="3.40.190.10:FF:000103">
    <property type="entry name" value="Glutamate receptor"/>
    <property type="match status" value="1"/>
</dbReference>
<proteinExistence type="inferred from homology"/>
<evidence type="ECO:0000256" key="3">
    <source>
        <dbReference type="ARBA" id="ARBA00011095"/>
    </source>
</evidence>
<evidence type="ECO:0000256" key="12">
    <source>
        <dbReference type="ARBA" id="ARBA00023286"/>
    </source>
</evidence>
<dbReference type="Gene3D" id="1.10.287.70">
    <property type="match status" value="1"/>
</dbReference>
<keyword evidence="7 17" id="KW-1133">Transmembrane helix</keyword>
<dbReference type="STRING" id="1590841.A0A2R6R4N3"/>
<dbReference type="FunFam" id="3.40.50.2300:FF:000169">
    <property type="entry name" value="Glutamate receptor"/>
    <property type="match status" value="1"/>
</dbReference>
<feature type="transmembrane region" description="Helical" evidence="17">
    <location>
        <begin position="607"/>
        <end position="626"/>
    </location>
</feature>
<evidence type="ECO:0000256" key="4">
    <source>
        <dbReference type="ARBA" id="ARBA00022448"/>
    </source>
</evidence>
<dbReference type="Gramene" id="PSS20978">
    <property type="protein sequence ID" value="PSS20978"/>
    <property type="gene ID" value="CEY00_Acc10017"/>
</dbReference>
<evidence type="ECO:0000256" key="1">
    <source>
        <dbReference type="ARBA" id="ARBA00004141"/>
    </source>
</evidence>
<comment type="subunit">
    <text evidence="3">May form heteromers.</text>
</comment>
<dbReference type="FunFam" id="1.10.287.70:FF:000037">
    <property type="entry name" value="Glutamate receptor"/>
    <property type="match status" value="1"/>
</dbReference>
<evidence type="ECO:0000256" key="10">
    <source>
        <dbReference type="ARBA" id="ARBA00023170"/>
    </source>
</evidence>
<reference evidence="20" key="2">
    <citation type="journal article" date="2018" name="BMC Genomics">
        <title>A manually annotated Actinidia chinensis var. chinensis (kiwifruit) genome highlights the challenges associated with draft genomes and gene prediction in plants.</title>
        <authorList>
            <person name="Pilkington S.M."/>
            <person name="Crowhurst R."/>
            <person name="Hilario E."/>
            <person name="Nardozza S."/>
            <person name="Fraser L."/>
            <person name="Peng Y."/>
            <person name="Gunaseelan K."/>
            <person name="Simpson R."/>
            <person name="Tahir J."/>
            <person name="Deroles S.C."/>
            <person name="Templeton K."/>
            <person name="Luo Z."/>
            <person name="Davy M."/>
            <person name="Cheng C."/>
            <person name="McNeilage M."/>
            <person name="Scaglione D."/>
            <person name="Liu Y."/>
            <person name="Zhang Q."/>
            <person name="Datson P."/>
            <person name="De Silva N."/>
            <person name="Gardiner S.E."/>
            <person name="Bassett H."/>
            <person name="Chagne D."/>
            <person name="McCallum J."/>
            <person name="Dzierzon H."/>
            <person name="Deng C."/>
            <person name="Wang Y.Y."/>
            <person name="Barron L."/>
            <person name="Manako K."/>
            <person name="Bowen J."/>
            <person name="Foster T.M."/>
            <person name="Erridge Z.A."/>
            <person name="Tiffin H."/>
            <person name="Waite C.N."/>
            <person name="Davies K.M."/>
            <person name="Grierson E.P."/>
            <person name="Laing W.A."/>
            <person name="Kirk R."/>
            <person name="Chen X."/>
            <person name="Wood M."/>
            <person name="Montefiori M."/>
            <person name="Brummell D.A."/>
            <person name="Schwinn K.E."/>
            <person name="Catanach A."/>
            <person name="Fullerton C."/>
            <person name="Li D."/>
            <person name="Meiyalaghan S."/>
            <person name="Nieuwenhuizen N."/>
            <person name="Read N."/>
            <person name="Prakash R."/>
            <person name="Hunter D."/>
            <person name="Zhang H."/>
            <person name="McKenzie M."/>
            <person name="Knabel M."/>
            <person name="Harris A."/>
            <person name="Allan A.C."/>
            <person name="Gleave A."/>
            <person name="Chen A."/>
            <person name="Janssen B.J."/>
            <person name="Plunkett B."/>
            <person name="Ampomah-Dwamena C."/>
            <person name="Voogd C."/>
            <person name="Leif D."/>
            <person name="Lafferty D."/>
            <person name="Souleyre E.J.F."/>
            <person name="Varkonyi-Gasic E."/>
            <person name="Gambi F."/>
            <person name="Hanley J."/>
            <person name="Yao J.L."/>
            <person name="Cheung J."/>
            <person name="David K.M."/>
            <person name="Warren B."/>
            <person name="Marsh K."/>
            <person name="Snowden K.C."/>
            <person name="Lin-Wang K."/>
            <person name="Brian L."/>
            <person name="Martinez-Sanchez M."/>
            <person name="Wang M."/>
            <person name="Ileperuma N."/>
            <person name="Macnee N."/>
            <person name="Campin R."/>
            <person name="McAtee P."/>
            <person name="Drummond R.S.M."/>
            <person name="Espley R.V."/>
            <person name="Ireland H.S."/>
            <person name="Wu R."/>
            <person name="Atkinson R.G."/>
            <person name="Karunairetnam S."/>
            <person name="Bulley S."/>
            <person name="Chunkath S."/>
            <person name="Hanley Z."/>
            <person name="Storey R."/>
            <person name="Thrimawithana A.H."/>
            <person name="Thomson S."/>
            <person name="David C."/>
            <person name="Testolin R."/>
            <person name="Huang H."/>
            <person name="Hellens R.P."/>
            <person name="Schaffer R.J."/>
        </authorList>
    </citation>
    <scope>NUCLEOTIDE SEQUENCE [LARGE SCALE GENOMIC DNA]</scope>
    <source>
        <strain evidence="20">cv. Red5</strain>
    </source>
</reference>
<dbReference type="OMA" id="TIWPIER"/>
<evidence type="ECO:0000256" key="9">
    <source>
        <dbReference type="ARBA" id="ARBA00023136"/>
    </source>
</evidence>
<dbReference type="Gene3D" id="3.40.190.10">
    <property type="entry name" value="Periplasmic binding protein-like II"/>
    <property type="match status" value="2"/>
</dbReference>
<dbReference type="InterPro" id="IPR001828">
    <property type="entry name" value="ANF_lig-bd_rcpt"/>
</dbReference>
<dbReference type="InterPro" id="IPR015683">
    <property type="entry name" value="Ionotropic_Glu_rcpt"/>
</dbReference>
<keyword evidence="13 15" id="KW-0407">Ion channel</keyword>
<dbReference type="PIRSF" id="PIRSF037090">
    <property type="entry name" value="Iontro_Glu-like_rcpt_pln"/>
    <property type="match status" value="1"/>
</dbReference>
<dbReference type="PANTHER" id="PTHR34836">
    <property type="entry name" value="OS06G0188250 PROTEIN"/>
    <property type="match status" value="1"/>
</dbReference>
<dbReference type="InParanoid" id="A0A2R6R4N3"/>
<dbReference type="Proteomes" id="UP000241394">
    <property type="component" value="Chromosome LG9"/>
</dbReference>
<feature type="domain" description="Ionotropic glutamate receptor C-terminal" evidence="18">
    <location>
        <begin position="420"/>
        <end position="770"/>
    </location>
</feature>
<evidence type="ECO:0000256" key="6">
    <source>
        <dbReference type="ARBA" id="ARBA00022729"/>
    </source>
</evidence>
<keyword evidence="4 15" id="KW-0813">Transport</keyword>
<dbReference type="InterPro" id="IPR001320">
    <property type="entry name" value="Iontro_rcpt_C"/>
</dbReference>
<dbReference type="FunFam" id="3.40.50.2300:FF:000195">
    <property type="entry name" value="Glutamate receptor"/>
    <property type="match status" value="1"/>
</dbReference>
<evidence type="ECO:0000259" key="18">
    <source>
        <dbReference type="SMART" id="SM00079"/>
    </source>
</evidence>
<dbReference type="Gene3D" id="3.40.50.2300">
    <property type="match status" value="2"/>
</dbReference>
<dbReference type="Pfam" id="PF00060">
    <property type="entry name" value="Lig_chan"/>
    <property type="match status" value="1"/>
</dbReference>
<evidence type="ECO:0000256" key="5">
    <source>
        <dbReference type="ARBA" id="ARBA00022692"/>
    </source>
</evidence>
<sequence>MDQWMGKLGLSCISMALSDFYASHDYYKTRLILNTRDSKDDVVGAAAAALDLLKNVQVHAILGPRTSMQADFVIDLGNKSHVPIISFSATSPFLSSIRNPYFVRATQNDSSQVRTIRAIVEAFRWREVVPIYVDNEFGEGIMSFLADALQEIDTRIPYRSVIPPSATDDQIVSQLYKLMTMQTRVFVVHMFPPLASRLFIKAKEVGMMSEGYVWIVTDAVTNSLSSLDPSVIDSMQGVLGVKPYVPRTEQLENFSIRWKTKFQQENPSILNAELNVFGLWAYDAATALAMAAESIGVANNDFQKANTSGNLTDLETFGVAQNGPKLLQALLNTSFVGLSGDFHIIDGQLQSSAYQIVNVIGTGRRGIGFWTLKNGIVRKLNATTTKAAYSTSKANFGSIIWPGDTMSPPKGWVIPTNGKKLKIGVPMKDGFSEFVKVMPNMDTNTTTVTGYCIDVFDAIMATLPYAVSYEYVPFTTPDGKPAGTYDDLVYQVFLGNFDAVVGDTTIVANRSQYVDFTLPYTESGVSMIVPIRDNKSKNAWVFLRPLTWDLWVTSFFSFVWIGFVVWVLEHRINEDFRGPPSHQTGMIFWFSFSTIVFTHREKVLSNLARFVVIIWCFVVLILTQSYTASLTSMLTVQQLQPTVTDVNELIKNGEYVGYQEGSFVPGLLKQMKFNESKLKIYASLEECDDLLTKGSGNGGIAAAFDEIPYMKLFLSKHCSKYTMVAPTYKTDGFGFVFPINSPLVHDVSRAVLNVTEGDKMVEIEKAWFGQTNCPDTSAYISSNSLSLDSFWGLFLIAGVTSLSALILFLVVFIHRHKHTLRNLEPKTSVWRKIEALVISFDKKDLSSHTFRKSELRDKSCVDVRDSMGAREASPIANGVRSPSTSFSLHTDLNANCPPSPSSFSNYTDGNFVSFEGTPPHDDGDYPISHGQTTQEMVPVIELANLNNQNTQSTNENH</sequence>
<feature type="disulfide bond" evidence="16">
    <location>
        <begin position="718"/>
        <end position="773"/>
    </location>
</feature>
<dbReference type="AlphaFoldDB" id="A0A2R6R4N3"/>
<dbReference type="InterPro" id="IPR017103">
    <property type="entry name" value="Iontropic_Glu_rcpt_pln"/>
</dbReference>
<dbReference type="CDD" id="cd19990">
    <property type="entry name" value="PBP1_GABAb_receptor_plant"/>
    <property type="match status" value="1"/>
</dbReference>
<keyword evidence="6" id="KW-0732">Signal</keyword>
<evidence type="ECO:0000256" key="17">
    <source>
        <dbReference type="SAM" id="Phobius"/>
    </source>
</evidence>
<evidence type="ECO:0000313" key="19">
    <source>
        <dbReference type="EMBL" id="PSS20978.1"/>
    </source>
</evidence>
<dbReference type="OrthoDB" id="5984008at2759"/>
<dbReference type="PANTHER" id="PTHR34836:SF1">
    <property type="entry name" value="OS09G0428600 PROTEIN"/>
    <property type="match status" value="1"/>
</dbReference>
<protein>
    <recommendedName>
        <fullName evidence="15">Glutamate receptor</fullName>
    </recommendedName>
</protein>
<keyword evidence="5 17" id="KW-0812">Transmembrane</keyword>
<name>A0A2R6R4N3_ACTCC</name>
<evidence type="ECO:0000256" key="2">
    <source>
        <dbReference type="ARBA" id="ARBA00008685"/>
    </source>
</evidence>
<reference evidence="19 20" key="1">
    <citation type="submission" date="2017-07" db="EMBL/GenBank/DDBJ databases">
        <title>An improved, manually edited Actinidia chinensis var. chinensis (kiwifruit) genome highlights the challenges associated with draft genomes and gene prediction in plants.</title>
        <authorList>
            <person name="Pilkington S."/>
            <person name="Crowhurst R."/>
            <person name="Hilario E."/>
            <person name="Nardozza S."/>
            <person name="Fraser L."/>
            <person name="Peng Y."/>
            <person name="Gunaseelan K."/>
            <person name="Simpson R."/>
            <person name="Tahir J."/>
            <person name="Deroles S."/>
            <person name="Templeton K."/>
            <person name="Luo Z."/>
            <person name="Davy M."/>
            <person name="Cheng C."/>
            <person name="Mcneilage M."/>
            <person name="Scaglione D."/>
            <person name="Liu Y."/>
            <person name="Zhang Q."/>
            <person name="Datson P."/>
            <person name="De Silva N."/>
            <person name="Gardiner S."/>
            <person name="Bassett H."/>
            <person name="Chagne D."/>
            <person name="Mccallum J."/>
            <person name="Dzierzon H."/>
            <person name="Deng C."/>
            <person name="Wang Y.-Y."/>
            <person name="Barron N."/>
            <person name="Manako K."/>
            <person name="Bowen J."/>
            <person name="Foster T."/>
            <person name="Erridge Z."/>
            <person name="Tiffin H."/>
            <person name="Waite C."/>
            <person name="Davies K."/>
            <person name="Grierson E."/>
            <person name="Laing W."/>
            <person name="Kirk R."/>
            <person name="Chen X."/>
            <person name="Wood M."/>
            <person name="Montefiori M."/>
            <person name="Brummell D."/>
            <person name="Schwinn K."/>
            <person name="Catanach A."/>
            <person name="Fullerton C."/>
            <person name="Li D."/>
            <person name="Meiyalaghan S."/>
            <person name="Nieuwenhuizen N."/>
            <person name="Read N."/>
            <person name="Prakash R."/>
            <person name="Hunter D."/>
            <person name="Zhang H."/>
            <person name="Mckenzie M."/>
            <person name="Knabel M."/>
            <person name="Harris A."/>
            <person name="Allan A."/>
            <person name="Chen A."/>
            <person name="Janssen B."/>
            <person name="Plunkett B."/>
            <person name="Dwamena C."/>
            <person name="Voogd C."/>
            <person name="Leif D."/>
            <person name="Lafferty D."/>
            <person name="Souleyre E."/>
            <person name="Varkonyi-Gasic E."/>
            <person name="Gambi F."/>
            <person name="Hanley J."/>
            <person name="Yao J.-L."/>
            <person name="Cheung J."/>
            <person name="David K."/>
            <person name="Warren B."/>
            <person name="Marsh K."/>
            <person name="Snowden K."/>
            <person name="Lin-Wang K."/>
            <person name="Brian L."/>
            <person name="Martinez-Sanchez M."/>
            <person name="Wang M."/>
            <person name="Ileperuma N."/>
            <person name="Macnee N."/>
            <person name="Campin R."/>
            <person name="Mcatee P."/>
            <person name="Drummond R."/>
            <person name="Espley R."/>
            <person name="Ireland H."/>
            <person name="Wu R."/>
            <person name="Atkinson R."/>
            <person name="Karunairetnam S."/>
            <person name="Bulley S."/>
            <person name="Chunkath S."/>
            <person name="Hanley Z."/>
            <person name="Storey R."/>
            <person name="Thrimawithana A."/>
            <person name="Thomson S."/>
            <person name="David C."/>
            <person name="Testolin R."/>
        </authorList>
    </citation>
    <scope>NUCLEOTIDE SEQUENCE [LARGE SCALE GENOMIC DNA]</scope>
    <source>
        <strain evidence="20">cv. Red5</strain>
        <tissue evidence="19">Young leaf</tissue>
    </source>
</reference>
<accession>A0A2R6R4N3</accession>
<keyword evidence="11" id="KW-0325">Glycoprotein</keyword>
<dbReference type="GO" id="GO:0015276">
    <property type="term" value="F:ligand-gated monoatomic ion channel activity"/>
    <property type="evidence" value="ECO:0007669"/>
    <property type="project" value="InterPro"/>
</dbReference>
<dbReference type="SUPFAM" id="SSF53850">
    <property type="entry name" value="Periplasmic binding protein-like II"/>
    <property type="match status" value="1"/>
</dbReference>
<comment type="function">
    <text evidence="15">Glutamate-gated receptor that probably acts as non-selective cation channel.</text>
</comment>
<organism evidence="19 20">
    <name type="scientific">Actinidia chinensis var. chinensis</name>
    <name type="common">Chinese soft-hair kiwi</name>
    <dbReference type="NCBI Taxonomy" id="1590841"/>
    <lineage>
        <taxon>Eukaryota</taxon>
        <taxon>Viridiplantae</taxon>
        <taxon>Streptophyta</taxon>
        <taxon>Embryophyta</taxon>
        <taxon>Tracheophyta</taxon>
        <taxon>Spermatophyta</taxon>
        <taxon>Magnoliopsida</taxon>
        <taxon>eudicotyledons</taxon>
        <taxon>Gunneridae</taxon>
        <taxon>Pentapetalae</taxon>
        <taxon>asterids</taxon>
        <taxon>Ericales</taxon>
        <taxon>Actinidiaceae</taxon>
        <taxon>Actinidia</taxon>
    </lineage>
</organism>
<keyword evidence="20" id="KW-1185">Reference proteome</keyword>
<dbReference type="InterPro" id="IPR044440">
    <property type="entry name" value="GABAb_receptor_plant_PBP1"/>
</dbReference>
<comment type="function">
    <text evidence="14">Glutamate-gated receptor that probably acts as a non-selective cation channel. May be involved in light-signal transduction and calcium homeostasis via the regulation of calcium influx into cells.</text>
</comment>
<dbReference type="EMBL" id="NKQK01000009">
    <property type="protein sequence ID" value="PSS20978.1"/>
    <property type="molecule type" value="Genomic_DNA"/>
</dbReference>
<feature type="transmembrane region" description="Helical" evidence="17">
    <location>
        <begin position="548"/>
        <end position="568"/>
    </location>
</feature>
<dbReference type="InterPro" id="IPR019594">
    <property type="entry name" value="Glu/Gly-bd"/>
</dbReference>
<evidence type="ECO:0000256" key="15">
    <source>
        <dbReference type="PIRNR" id="PIRNR037090"/>
    </source>
</evidence>
<keyword evidence="9 15" id="KW-0472">Membrane</keyword>
<dbReference type="Pfam" id="PF01094">
    <property type="entry name" value="ANF_receptor"/>
    <property type="match status" value="1"/>
</dbReference>
<comment type="similarity">
    <text evidence="2 15">Belongs to the glutamate-gated ion channel (TC 1.A.10.1) family.</text>
</comment>
<evidence type="ECO:0000256" key="16">
    <source>
        <dbReference type="PIRSR" id="PIRSR037090-50"/>
    </source>
</evidence>
<dbReference type="CDD" id="cd13686">
    <property type="entry name" value="GluR_Plant"/>
    <property type="match status" value="1"/>
</dbReference>
<dbReference type="SUPFAM" id="SSF53822">
    <property type="entry name" value="Periplasmic binding protein-like I"/>
    <property type="match status" value="1"/>
</dbReference>
<dbReference type="FunCoup" id="A0A2R6R4N3">
    <property type="interactions" value="236"/>
</dbReference>
<evidence type="ECO:0000256" key="14">
    <source>
        <dbReference type="ARBA" id="ARBA00049638"/>
    </source>
</evidence>
<dbReference type="FunFam" id="3.40.190.10:FF:000195">
    <property type="entry name" value="Glutamate receptor 2.7"/>
    <property type="match status" value="1"/>
</dbReference>